<dbReference type="GO" id="GO:0046540">
    <property type="term" value="C:U4/U6 x U5 tri-snRNP complex"/>
    <property type="evidence" value="ECO:0007669"/>
    <property type="project" value="UniProtKB-UniRule"/>
</dbReference>
<evidence type="ECO:0000256" key="9">
    <source>
        <dbReference type="ARBA" id="ARBA00023242"/>
    </source>
</evidence>
<dbReference type="SMART" id="SM00651">
    <property type="entry name" value="Sm"/>
    <property type="match status" value="1"/>
</dbReference>
<dbReference type="InterPro" id="IPR047575">
    <property type="entry name" value="Sm"/>
</dbReference>
<dbReference type="Gene3D" id="2.30.30.100">
    <property type="match status" value="1"/>
</dbReference>
<name>A0ABD3SF99_9STRA</name>
<keyword evidence="8 12" id="KW-0508">mRNA splicing</keyword>
<keyword evidence="9 12" id="KW-0539">Nucleus</keyword>
<gene>
    <name evidence="14" type="ORF">ACHAXA_003499</name>
</gene>
<comment type="caution">
    <text evidence="14">The sequence shown here is derived from an EMBL/GenBank/DDBJ whole genome shotgun (WGS) entry which is preliminary data.</text>
</comment>
<dbReference type="InterPro" id="IPR027078">
    <property type="entry name" value="snRNP-E"/>
</dbReference>
<keyword evidence="7 12" id="KW-0694">RNA-binding</keyword>
<feature type="domain" description="Sm" evidence="13">
    <location>
        <begin position="14"/>
        <end position="86"/>
    </location>
</feature>
<reference evidence="14 15" key="1">
    <citation type="submission" date="2024-10" db="EMBL/GenBank/DDBJ databases">
        <title>Updated reference genomes for cyclostephanoid diatoms.</title>
        <authorList>
            <person name="Roberts W.R."/>
            <person name="Alverson A.J."/>
        </authorList>
    </citation>
    <scope>NUCLEOTIDE SEQUENCE [LARGE SCALE GENOMIC DNA]</scope>
    <source>
        <strain evidence="14 15">AJA228-03</strain>
    </source>
</reference>
<dbReference type="GO" id="GO:0003723">
    <property type="term" value="F:RNA binding"/>
    <property type="evidence" value="ECO:0007669"/>
    <property type="project" value="UniProtKB-KW"/>
</dbReference>
<dbReference type="GO" id="GO:0005682">
    <property type="term" value="C:U5 snRNP"/>
    <property type="evidence" value="ECO:0007669"/>
    <property type="project" value="UniProtKB-UniRule"/>
</dbReference>
<evidence type="ECO:0000256" key="11">
    <source>
        <dbReference type="ARBA" id="ARBA00058057"/>
    </source>
</evidence>
<comment type="similarity">
    <text evidence="3 12">Belongs to the snRNP Sm proteins family.</text>
</comment>
<evidence type="ECO:0000256" key="3">
    <source>
        <dbReference type="ARBA" id="ARBA00006850"/>
    </source>
</evidence>
<keyword evidence="15" id="KW-1185">Reference proteome</keyword>
<evidence type="ECO:0000256" key="10">
    <source>
        <dbReference type="ARBA" id="ARBA00023274"/>
    </source>
</evidence>
<dbReference type="PANTHER" id="PTHR11193">
    <property type="entry name" value="SMALL NUCLEAR RIBONUCLEOPROTEIN E"/>
    <property type="match status" value="1"/>
</dbReference>
<dbReference type="Pfam" id="PF01423">
    <property type="entry name" value="LSM"/>
    <property type="match status" value="1"/>
</dbReference>
<evidence type="ECO:0000256" key="1">
    <source>
        <dbReference type="ARBA" id="ARBA00004123"/>
    </source>
</evidence>
<dbReference type="EMBL" id="JALLPB020000043">
    <property type="protein sequence ID" value="KAL3823220.1"/>
    <property type="molecule type" value="Genomic_DNA"/>
</dbReference>
<keyword evidence="6 12" id="KW-0747">Spliceosome</keyword>
<evidence type="ECO:0000256" key="8">
    <source>
        <dbReference type="ARBA" id="ARBA00023187"/>
    </source>
</evidence>
<accession>A0ABD3SF99</accession>
<dbReference type="CDD" id="cd01718">
    <property type="entry name" value="Sm_E"/>
    <property type="match status" value="1"/>
</dbReference>
<dbReference type="SUPFAM" id="SSF50182">
    <property type="entry name" value="Sm-like ribonucleoproteins"/>
    <property type="match status" value="1"/>
</dbReference>
<evidence type="ECO:0000256" key="7">
    <source>
        <dbReference type="ARBA" id="ARBA00022884"/>
    </source>
</evidence>
<keyword evidence="5 12" id="KW-0507">mRNA processing</keyword>
<dbReference type="GO" id="GO:0005829">
    <property type="term" value="C:cytosol"/>
    <property type="evidence" value="ECO:0007669"/>
    <property type="project" value="UniProtKB-SubCell"/>
</dbReference>
<evidence type="ECO:0000259" key="13">
    <source>
        <dbReference type="PROSITE" id="PS52002"/>
    </source>
</evidence>
<dbReference type="GO" id="GO:0000387">
    <property type="term" value="P:spliceosomal snRNP assembly"/>
    <property type="evidence" value="ECO:0007669"/>
    <property type="project" value="UniProtKB-UniRule"/>
</dbReference>
<dbReference type="AlphaFoldDB" id="A0ABD3SF99"/>
<dbReference type="Proteomes" id="UP001530377">
    <property type="component" value="Unassembled WGS sequence"/>
</dbReference>
<dbReference type="GO" id="GO:0005685">
    <property type="term" value="C:U1 snRNP"/>
    <property type="evidence" value="ECO:0007669"/>
    <property type="project" value="UniProtKB-UniRule"/>
</dbReference>
<evidence type="ECO:0000256" key="5">
    <source>
        <dbReference type="ARBA" id="ARBA00022664"/>
    </source>
</evidence>
<keyword evidence="10 12" id="KW-0687">Ribonucleoprotein</keyword>
<dbReference type="InterPro" id="IPR010920">
    <property type="entry name" value="LSM_dom_sf"/>
</dbReference>
<evidence type="ECO:0000313" key="14">
    <source>
        <dbReference type="EMBL" id="KAL3823220.1"/>
    </source>
</evidence>
<dbReference type="FunFam" id="2.30.30.100:FF:000013">
    <property type="entry name" value="Small nuclear ribonucleoprotein E"/>
    <property type="match status" value="1"/>
</dbReference>
<dbReference type="GO" id="GO:0005681">
    <property type="term" value="C:spliceosomal complex"/>
    <property type="evidence" value="ECO:0007669"/>
    <property type="project" value="UniProtKB-KW"/>
</dbReference>
<evidence type="ECO:0000256" key="12">
    <source>
        <dbReference type="RuleBase" id="RU365053"/>
    </source>
</evidence>
<keyword evidence="4" id="KW-0963">Cytoplasm</keyword>
<evidence type="ECO:0000313" key="15">
    <source>
        <dbReference type="Proteomes" id="UP001530377"/>
    </source>
</evidence>
<proteinExistence type="inferred from homology"/>
<organism evidence="14 15">
    <name type="scientific">Cyclostephanos tholiformis</name>
    <dbReference type="NCBI Taxonomy" id="382380"/>
    <lineage>
        <taxon>Eukaryota</taxon>
        <taxon>Sar</taxon>
        <taxon>Stramenopiles</taxon>
        <taxon>Ochrophyta</taxon>
        <taxon>Bacillariophyta</taxon>
        <taxon>Coscinodiscophyceae</taxon>
        <taxon>Thalassiosirophycidae</taxon>
        <taxon>Stephanodiscales</taxon>
        <taxon>Stephanodiscaceae</taxon>
        <taxon>Cyclostephanos</taxon>
    </lineage>
</organism>
<evidence type="ECO:0000256" key="2">
    <source>
        <dbReference type="ARBA" id="ARBA00004514"/>
    </source>
</evidence>
<comment type="function">
    <text evidence="11 12">Plays a role in pre-mRNA splicing as a core component of the spliceosomal U1, U2, U4 and U5 small nuclear ribonucleoproteins (snRNPs), the building blocks of the spliceosome.</text>
</comment>
<dbReference type="GO" id="GO:0005687">
    <property type="term" value="C:U4 snRNP"/>
    <property type="evidence" value="ECO:0007669"/>
    <property type="project" value="UniProtKB-UniRule"/>
</dbReference>
<dbReference type="InterPro" id="IPR001163">
    <property type="entry name" value="Sm_dom_euk/arc"/>
</dbReference>
<comment type="subcellular location">
    <subcellularLocation>
        <location evidence="2">Cytoplasm</location>
        <location evidence="2">Cytosol</location>
    </subcellularLocation>
    <subcellularLocation>
        <location evidence="1 12">Nucleus</location>
    </subcellularLocation>
</comment>
<dbReference type="GO" id="GO:0005686">
    <property type="term" value="C:U2 snRNP"/>
    <property type="evidence" value="ECO:0007669"/>
    <property type="project" value="UniProtKB-UniRule"/>
</dbReference>
<protein>
    <recommendedName>
        <fullName evidence="12">Small nuclear ribonucleoprotein E</fullName>
        <shortName evidence="12">snRNP-E</shortName>
    </recommendedName>
    <alternativeName>
        <fullName evidence="12">Sm protein E</fullName>
    </alternativeName>
</protein>
<evidence type="ECO:0000256" key="4">
    <source>
        <dbReference type="ARBA" id="ARBA00022490"/>
    </source>
</evidence>
<dbReference type="PROSITE" id="PS52002">
    <property type="entry name" value="SM"/>
    <property type="match status" value="1"/>
</dbReference>
<sequence length="86" mass="9819">MPPRKVKKVMTLPINVIFDHLQKKRRVKIWLYEDTRMAIEGQIVGFDEYMNFVLDGASEVDTKSGKRTDVGRILLKGDAITLLQAA</sequence>
<evidence type="ECO:0000256" key="6">
    <source>
        <dbReference type="ARBA" id="ARBA00022728"/>
    </source>
</evidence>